<keyword evidence="4" id="KW-0472">Membrane</keyword>
<comment type="subcellular location">
    <subcellularLocation>
        <location evidence="1">Endoplasmic reticulum membrane</location>
    </subcellularLocation>
</comment>
<keyword evidence="2" id="KW-0479">Metal-binding</keyword>
<dbReference type="AlphaFoldDB" id="A0A540NH42"/>
<dbReference type="Proteomes" id="UP000315295">
    <property type="component" value="Unassembled WGS sequence"/>
</dbReference>
<evidence type="ECO:0000313" key="5">
    <source>
        <dbReference type="EMBL" id="TQE10334.1"/>
    </source>
</evidence>
<dbReference type="EMBL" id="VIEB01000043">
    <property type="protein sequence ID" value="TQE10334.1"/>
    <property type="molecule type" value="Genomic_DNA"/>
</dbReference>
<dbReference type="PANTHER" id="PTHR10869">
    <property type="entry name" value="PROLYL 4-HYDROXYLASE ALPHA SUBUNIT"/>
    <property type="match status" value="1"/>
</dbReference>
<sequence>MKVKAKNSREKLGLPTVFLVCSLFFFAGLFISTLLSHACIPLFLSGSRPVSRTLESEDDEDHHGPILQGDTGDSFIQSIPFQMISFELETARSVFSEICNCGAVAKMKLRPSTLALRKGETAESTKNKAFNVLRYEIGQNYDSHYDAFNPTEYGQQKSQRKVEKPCSLIENGAEMGMSYDYRKCIGLKIMPKQGDGLLFYSVFPNGTIDPTSLHGSCPVSKG</sequence>
<dbReference type="GO" id="GO:0046872">
    <property type="term" value="F:metal ion binding"/>
    <property type="evidence" value="ECO:0007669"/>
    <property type="project" value="UniProtKB-KW"/>
</dbReference>
<keyword evidence="4" id="KW-1133">Transmembrane helix</keyword>
<protein>
    <submittedName>
        <fullName evidence="5">Uncharacterized protein</fullName>
    </submittedName>
</protein>
<dbReference type="InterPro" id="IPR045054">
    <property type="entry name" value="P4HA-like"/>
</dbReference>
<keyword evidence="4" id="KW-0812">Transmembrane</keyword>
<evidence type="ECO:0000256" key="3">
    <source>
        <dbReference type="ARBA" id="ARBA00023004"/>
    </source>
</evidence>
<dbReference type="GO" id="GO:0005789">
    <property type="term" value="C:endoplasmic reticulum membrane"/>
    <property type="evidence" value="ECO:0007669"/>
    <property type="project" value="UniProtKB-SubCell"/>
</dbReference>
<keyword evidence="3" id="KW-0408">Iron</keyword>
<dbReference type="PANTHER" id="PTHR10869:SF195">
    <property type="entry name" value="PROLYL 4-HYDROXYLASE 9-RELATED"/>
    <property type="match status" value="1"/>
</dbReference>
<dbReference type="GO" id="GO:0004656">
    <property type="term" value="F:procollagen-proline 4-dioxygenase activity"/>
    <property type="evidence" value="ECO:0007669"/>
    <property type="project" value="TreeGrafter"/>
</dbReference>
<feature type="transmembrane region" description="Helical" evidence="4">
    <location>
        <begin position="12"/>
        <end position="35"/>
    </location>
</feature>
<gene>
    <name evidence="5" type="ORF">C1H46_004046</name>
</gene>
<keyword evidence="6" id="KW-1185">Reference proteome</keyword>
<dbReference type="STRING" id="106549.A0A540NH42"/>
<accession>A0A540NH42</accession>
<evidence type="ECO:0000256" key="4">
    <source>
        <dbReference type="SAM" id="Phobius"/>
    </source>
</evidence>
<evidence type="ECO:0000256" key="1">
    <source>
        <dbReference type="ARBA" id="ARBA00004586"/>
    </source>
</evidence>
<evidence type="ECO:0000256" key="2">
    <source>
        <dbReference type="ARBA" id="ARBA00022723"/>
    </source>
</evidence>
<name>A0A540NH42_MALBA</name>
<organism evidence="5 6">
    <name type="scientific">Malus baccata</name>
    <name type="common">Siberian crab apple</name>
    <name type="synonym">Pyrus baccata</name>
    <dbReference type="NCBI Taxonomy" id="106549"/>
    <lineage>
        <taxon>Eukaryota</taxon>
        <taxon>Viridiplantae</taxon>
        <taxon>Streptophyta</taxon>
        <taxon>Embryophyta</taxon>
        <taxon>Tracheophyta</taxon>
        <taxon>Spermatophyta</taxon>
        <taxon>Magnoliopsida</taxon>
        <taxon>eudicotyledons</taxon>
        <taxon>Gunneridae</taxon>
        <taxon>Pentapetalae</taxon>
        <taxon>rosids</taxon>
        <taxon>fabids</taxon>
        <taxon>Rosales</taxon>
        <taxon>Rosaceae</taxon>
        <taxon>Amygdaloideae</taxon>
        <taxon>Maleae</taxon>
        <taxon>Malus</taxon>
    </lineage>
</organism>
<dbReference type="Gene3D" id="2.60.120.620">
    <property type="entry name" value="q2cbj1_9rhob like domain"/>
    <property type="match status" value="1"/>
</dbReference>
<reference evidence="5 6" key="1">
    <citation type="journal article" date="2019" name="G3 (Bethesda)">
        <title>Sequencing of a Wild Apple (Malus baccata) Genome Unravels the Differences Between Cultivated and Wild Apple Species Regarding Disease Resistance and Cold Tolerance.</title>
        <authorList>
            <person name="Chen X."/>
        </authorList>
    </citation>
    <scope>NUCLEOTIDE SEQUENCE [LARGE SCALE GENOMIC DNA]</scope>
    <source>
        <strain evidence="6">cv. Shandingzi</strain>
        <tissue evidence="5">Leaves</tissue>
    </source>
</reference>
<evidence type="ECO:0000313" key="6">
    <source>
        <dbReference type="Proteomes" id="UP000315295"/>
    </source>
</evidence>
<comment type="caution">
    <text evidence="5">The sequence shown here is derived from an EMBL/GenBank/DDBJ whole genome shotgun (WGS) entry which is preliminary data.</text>
</comment>
<proteinExistence type="predicted"/>